<evidence type="ECO:0000313" key="1">
    <source>
        <dbReference type="EMBL" id="KAL1884130.1"/>
    </source>
</evidence>
<keyword evidence="2" id="KW-1185">Reference proteome</keyword>
<accession>A0ABR3Y838</accession>
<dbReference type="EMBL" id="JAZHXJ010000004">
    <property type="protein sequence ID" value="KAL1884130.1"/>
    <property type="molecule type" value="Genomic_DNA"/>
</dbReference>
<gene>
    <name evidence="1" type="ORF">VTK73DRAFT_6799</name>
</gene>
<proteinExistence type="predicted"/>
<sequence length="71" mass="7810">MLDKDQNCGGWLLIPWFLSSNPRQMLHNEGKRTGRNFYLSLVKGTTASSPPPSTLILPGAFSCMPPFPDCA</sequence>
<evidence type="ECO:0000313" key="2">
    <source>
        <dbReference type="Proteomes" id="UP001586593"/>
    </source>
</evidence>
<comment type="caution">
    <text evidence="1">The sequence shown here is derived from an EMBL/GenBank/DDBJ whole genome shotgun (WGS) entry which is preliminary data.</text>
</comment>
<organism evidence="1 2">
    <name type="scientific">Phialemonium thermophilum</name>
    <dbReference type="NCBI Taxonomy" id="223376"/>
    <lineage>
        <taxon>Eukaryota</taxon>
        <taxon>Fungi</taxon>
        <taxon>Dikarya</taxon>
        <taxon>Ascomycota</taxon>
        <taxon>Pezizomycotina</taxon>
        <taxon>Sordariomycetes</taxon>
        <taxon>Sordariomycetidae</taxon>
        <taxon>Cephalothecales</taxon>
        <taxon>Cephalothecaceae</taxon>
        <taxon>Phialemonium</taxon>
    </lineage>
</organism>
<reference evidence="1 2" key="1">
    <citation type="journal article" date="2024" name="Commun. Biol.">
        <title>Comparative genomic analysis of thermophilic fungi reveals convergent evolutionary adaptations and gene losses.</title>
        <authorList>
            <person name="Steindorff A.S."/>
            <person name="Aguilar-Pontes M.V."/>
            <person name="Robinson A.J."/>
            <person name="Andreopoulos B."/>
            <person name="LaButti K."/>
            <person name="Kuo A."/>
            <person name="Mondo S."/>
            <person name="Riley R."/>
            <person name="Otillar R."/>
            <person name="Haridas S."/>
            <person name="Lipzen A."/>
            <person name="Grimwood J."/>
            <person name="Schmutz J."/>
            <person name="Clum A."/>
            <person name="Reid I.D."/>
            <person name="Moisan M.C."/>
            <person name="Butler G."/>
            <person name="Nguyen T.T.M."/>
            <person name="Dewar K."/>
            <person name="Conant G."/>
            <person name="Drula E."/>
            <person name="Henrissat B."/>
            <person name="Hansel C."/>
            <person name="Singer S."/>
            <person name="Hutchinson M.I."/>
            <person name="de Vries R.P."/>
            <person name="Natvig D.O."/>
            <person name="Powell A.J."/>
            <person name="Tsang A."/>
            <person name="Grigoriev I.V."/>
        </authorList>
    </citation>
    <scope>NUCLEOTIDE SEQUENCE [LARGE SCALE GENOMIC DNA]</scope>
    <source>
        <strain evidence="1 2">ATCC 24622</strain>
    </source>
</reference>
<name>A0ABR3Y838_9PEZI</name>
<protein>
    <submittedName>
        <fullName evidence="1">Uncharacterized protein</fullName>
    </submittedName>
</protein>
<dbReference type="Proteomes" id="UP001586593">
    <property type="component" value="Unassembled WGS sequence"/>
</dbReference>